<dbReference type="EMBL" id="SHKI01000004">
    <property type="protein sequence ID" value="RZT66340.1"/>
    <property type="molecule type" value="Genomic_DNA"/>
</dbReference>
<keyword evidence="2" id="KW-0472">Membrane</keyword>
<evidence type="ECO:0000259" key="4">
    <source>
        <dbReference type="Pfam" id="PF20009"/>
    </source>
</evidence>
<feature type="region of interest" description="Disordered" evidence="1">
    <location>
        <begin position="2685"/>
        <end position="2713"/>
    </location>
</feature>
<feature type="domain" description="DUF7927" evidence="5">
    <location>
        <begin position="2413"/>
        <end position="2559"/>
    </location>
</feature>
<keyword evidence="2" id="KW-1133">Transmembrane helix</keyword>
<keyword evidence="7" id="KW-1185">Reference proteome</keyword>
<evidence type="ECO:0000259" key="5">
    <source>
        <dbReference type="Pfam" id="PF25549"/>
    </source>
</evidence>
<feature type="domain" description="DUF7927" evidence="5">
    <location>
        <begin position="1053"/>
        <end position="1184"/>
    </location>
</feature>
<dbReference type="Proteomes" id="UP000291832">
    <property type="component" value="Unassembled WGS sequence"/>
</dbReference>
<sequence>MVRLVTQHATAKRRIRLRRAAAFVASIAVVASGLTFVPGLSPVAPAQAEFAEGGQGEHRNSIDWFSFGEAGVPIADGASYTNERVIGDGRIVSTCSINSIAGAISTYRPGDFQGDGLPYLYYQGGPGGANTMVNGITTTNFASRATFDFACEASYFDENNVETPIPLQGLVVADAESSSIAVGSNPNDEYIQVDPRPANSATWRVIDRMRSAGCSHNGLDPQETVLATKTAEGGMKFAPKGYECVGWSSAGYGPMAVGFMQGATAAHVTLQGGGHSAVALGMVLSIDFGDAPASFGPAGAIFQPEWVGTEITSTAGQDIWASDFELAVPTVPALHLGEQIDAEVQHQFSWDALLDDESGSPNDEDAIAHADLPEPKDGWFFNAASLDAEAGDPLRATCVGDGWVAGWLDWNQNGRFDADEMSDPAHCEGSGPGTLGAVDLVWPGLDRFEAKDQSEQPWAPVVYLRLRIANTVDDLLPTGVQVPGTGVTSAGEVEDYALGVPLIQAYKESDPLSGTPVLPGEEVEYSLVFHNTGEVPGEIVYDDFIAGVLDNAELVSVPATATGTQGSTIAVARIDSAEGPRIQLTGTLEKGESVEITYSVRVHEDATGGDQLDNFLLHVDRDSGGGLLEEIPESCTDDNPRCTTHPILDSELQVVKKTLPGDGQPVAPGAVITYYLDFDNFGLAPAEQINYVDDLSGLVDLVESFTVDNFRVIGDPLTLALEGAPDAPQLRVTGTLPGNGHSRVQYALKVKDPLPNPLPEGVTAIDNCIAEEGGAAELASCVTHPLLSPELELSKTADPESGTLVGAGQLVTYRLGFSNTGTAPATVNHSDDLSEVLDDADFVEVVDDGGLTVTGPSDGKLAITGALAAGASAEVVYTVRVKAEGERGDDTLANFLLPAGETPPPTCDPETGLCTTHPAGDPKLTLAKTSVPASGTPVEAGAELAYTLTFSNAEGKAEAAIDHVDDLSDVLDDATFGTVTSDGGLTVSGPTNDALSITGTLAAGAEASVTYTVTVDDPVAGNGTLANFLLEDGEEPGTCEPGDPCTVHPVPQLTVEKLVDVGSGTPVRPGDEPTYTLRFDNALGTAPATVAYVDDLSGVVDDATFIEASLQVPDGLTAVWSEDDATITVTGEVPAGAQLDVSYQVRVNADGERGDNELANFLFEDGQEPPTVCTPADLCTTNPVPQLVLTKSADPTSGEAVEAGEELTYTLTFDNTLGKAPAAVDHTDDLSDVLDDATFVAGSLTAQDGLTATGPSGDAISIAGEVPAGAKLTVSYRVIVNDAAERGNNTLANFLLEAGEDPGTCEPGDPCTTHPVSQVSYKKLISAPTPPVVPGSVIRYVIEIQNTGTAAGTVARVDDLSDVLDDADLTGAPESDTASVTVSGPTNQRITIGGTLAAGATAYVSYEVTVKEVADQGNHQAINFLLEPGTEPPTVCDPDTEQCTITEWPNLEVQKTSDPEPGTVLHAGDEVTYTLSFSNSGTEAAAVDHVDHRDDVLDAAAATGPATATAGLQLADPDASKLAITGSVAPGETETVSYTVRVLDTVAGGERLTNFLTPVDGDVPGSCEPASQLCTDHPIVAPGIDVQKTAKPGSGTAVADGQLVTYALRFWNWSPATAPIAYEDLLAGVLDDATLETPPTITAGDGTGVTVAFEDAGGPRDPRILVTSDGLAPNQEFVVTYQVRVDLALGGDRQLGNFVVEAGEDPDPETCEPGDWHCTVHPAGKLDISKSVDPSSGTPVTAGQELTYTLHFANTGTASVRVNHSDALAGVLDDADWNDELAVAPEDGSVTARFDELGERIAITGELAGGASATVTYTVTVKADGERGDNELGNFLLAGNPPIPPVCDPDSGDVCTTNPVPDLVISKTADPATGTPVATGEELTYTLTFDNSAGKAPATVDHSDDLSDVLDDATFADGSLTADAGLAAAGPDAGRILITGSVPAGETRTVSYRVTVKPEAERLSEGNNSLANFLFAGDEPPEVCEPGDPCTVHPAPNLQLRKSVDPESLTTVSAGETLSYTLTFDNSAGTAPATVDHRDDVSGVLDDARVVPGSLIADPGLGARGPADDVILVTGEVPAGETLTVRYSVIVKADGERGDNELANFLLAPGVTDPPVTCEVEDPTCTTNPVPEIAYDKQVVASDDPIIAGKTTLSYTVTVTNTGTATGPVARTDDLSDVLDDATVAAQPRSDTDSVTVTPITDDAFTIGGELAAGATAKITYAVTVKPAADQGNHQALNFLLPPGLTEPPVTCEPGNPECTETLLPAIAPAKSATHAGLNETPERTWLRAGEAVTYTLTFTNDGSAPGPVSYWDGLQDVLTYASLEGDIVVAQEGESTLTAVLNEPEDRIDIAGTLAAGQTATVTYTMRLAAELPHGARVTNYLIEEGGTFNMAACFPGEGMICTDHPAVMPGLDVSKSADPASGTEVREGDEITYTLHFDAWGPDRSIVKHSDILSDVVDDAELLGAPVVAVDGGGGLKAVVARGANGEARIDVLGTLEAGSQATVTYTVRVLPDRDRPATPAADGSTPHQLANFVVGSGVEPPTVCEPGASDCTTHPVETKPDIEVAKSVDPEHGTAVAAGDRLKYTLTFANLGSAAGELDFEDRLADVLDDAELVSGPGSSLPAVAATLDGDVLRVTGELLPRQTVQVTYEVRVKAEAAERPSILTNFVVAPGDPTPEVCDPAASPCTANPVTPKDPTQPTPVVPHPPLSETGGASTLPWVLGGAGLVLVAGLLLALAARRRRAAAAAAAGPAGSTGSTGSAGPAGPAGSED</sequence>
<dbReference type="InterPro" id="IPR057687">
    <property type="entry name" value="DUF7927"/>
</dbReference>
<feature type="domain" description="DUF7927" evidence="5">
    <location>
        <begin position="2564"/>
        <end position="2694"/>
    </location>
</feature>
<feature type="domain" description="DUF7927" evidence="5">
    <location>
        <begin position="1451"/>
        <end position="1579"/>
    </location>
</feature>
<name>A0A4Q7U0R8_9MICO</name>
<feature type="domain" description="DUF7927" evidence="5">
    <location>
        <begin position="1331"/>
        <end position="1446"/>
    </location>
</feature>
<dbReference type="OrthoDB" id="4984297at2"/>
<feature type="domain" description="DUF7927" evidence="5">
    <location>
        <begin position="1863"/>
        <end position="1994"/>
    </location>
</feature>
<organism evidence="6 7">
    <name type="scientific">Leucobacter luti</name>
    <dbReference type="NCBI Taxonomy" id="340320"/>
    <lineage>
        <taxon>Bacteria</taxon>
        <taxon>Bacillati</taxon>
        <taxon>Actinomycetota</taxon>
        <taxon>Actinomycetes</taxon>
        <taxon>Micrococcales</taxon>
        <taxon>Microbacteriaceae</taxon>
        <taxon>Leucobacter</taxon>
    </lineage>
</organism>
<feature type="domain" description="DUF7927" evidence="5">
    <location>
        <begin position="503"/>
        <end position="647"/>
    </location>
</feature>
<feature type="domain" description="DUF7927" evidence="5">
    <location>
        <begin position="1726"/>
        <end position="1860"/>
    </location>
</feature>
<feature type="domain" description="DUF7927" evidence="5">
    <location>
        <begin position="924"/>
        <end position="1050"/>
    </location>
</feature>
<proteinExistence type="predicted"/>
<feature type="domain" description="DUF7927" evidence="5">
    <location>
        <begin position="790"/>
        <end position="918"/>
    </location>
</feature>
<reference evidence="6 7" key="1">
    <citation type="journal article" date="2015" name="Stand. Genomic Sci.">
        <title>Genomic Encyclopedia of Bacterial and Archaeal Type Strains, Phase III: the genomes of soil and plant-associated and newly described type strains.</title>
        <authorList>
            <person name="Whitman W.B."/>
            <person name="Woyke T."/>
            <person name="Klenk H.P."/>
            <person name="Zhou Y."/>
            <person name="Lilburn T.G."/>
            <person name="Beck B.J."/>
            <person name="De Vos P."/>
            <person name="Vandamme P."/>
            <person name="Eisen J.A."/>
            <person name="Garrity G."/>
            <person name="Hugenholtz P."/>
            <person name="Kyrpides N.C."/>
        </authorList>
    </citation>
    <scope>NUCLEOTIDE SEQUENCE [LARGE SCALE GENOMIC DNA]</scope>
    <source>
        <strain evidence="6 7">RF6</strain>
    </source>
</reference>
<dbReference type="Pfam" id="PF20009">
    <property type="entry name" value="GEVED"/>
    <property type="match status" value="1"/>
</dbReference>
<accession>A0A4Q7U0R8</accession>
<evidence type="ECO:0000313" key="7">
    <source>
        <dbReference type="Proteomes" id="UP000291832"/>
    </source>
</evidence>
<feature type="domain" description="DUF7927" evidence="5">
    <location>
        <begin position="1187"/>
        <end position="1316"/>
    </location>
</feature>
<evidence type="ECO:0000256" key="2">
    <source>
        <dbReference type="SAM" id="Phobius"/>
    </source>
</evidence>
<gene>
    <name evidence="6" type="ORF">EV139_1776</name>
</gene>
<feature type="domain" description="DUF7927" evidence="5">
    <location>
        <begin position="1998"/>
        <end position="2130"/>
    </location>
</feature>
<feature type="compositionally biased region" description="Pro residues" evidence="1">
    <location>
        <begin position="2699"/>
        <end position="2710"/>
    </location>
</feature>
<feature type="transmembrane region" description="Helical" evidence="2">
    <location>
        <begin position="2720"/>
        <end position="2741"/>
    </location>
</feature>
<feature type="domain" description="DUF7927" evidence="5">
    <location>
        <begin position="2135"/>
        <end position="2262"/>
    </location>
</feature>
<evidence type="ECO:0000313" key="6">
    <source>
        <dbReference type="EMBL" id="RZT66340.1"/>
    </source>
</evidence>
<evidence type="ECO:0000259" key="3">
    <source>
        <dbReference type="Pfam" id="PF18651"/>
    </source>
</evidence>
<feature type="domain" description="DUF7927" evidence="5">
    <location>
        <begin position="652"/>
        <end position="753"/>
    </location>
</feature>
<protein>
    <submittedName>
        <fullName evidence="6">Uncharacterized protein DUF11</fullName>
    </submittedName>
</protein>
<dbReference type="Pfam" id="PF18651">
    <property type="entry name" value="CshA_NR2"/>
    <property type="match status" value="1"/>
</dbReference>
<dbReference type="InterPro" id="IPR045474">
    <property type="entry name" value="GEVED"/>
</dbReference>
<feature type="domain" description="Surface adhesin CshA non-repetitive" evidence="3">
    <location>
        <begin position="60"/>
        <end position="283"/>
    </location>
</feature>
<dbReference type="Pfam" id="PF25549">
    <property type="entry name" value="DUF7927"/>
    <property type="match status" value="16"/>
</dbReference>
<feature type="region of interest" description="Disordered" evidence="1">
    <location>
        <begin position="2747"/>
        <end position="2774"/>
    </location>
</feature>
<feature type="domain" description="DUF7927" evidence="5">
    <location>
        <begin position="2285"/>
        <end position="2407"/>
    </location>
</feature>
<keyword evidence="2" id="KW-0812">Transmembrane</keyword>
<feature type="domain" description="GEVED" evidence="4">
    <location>
        <begin position="404"/>
        <end position="498"/>
    </location>
</feature>
<evidence type="ECO:0000256" key="1">
    <source>
        <dbReference type="SAM" id="MobiDB-lite"/>
    </source>
</evidence>
<dbReference type="InterPro" id="IPR040683">
    <property type="entry name" value="CshA_NR2"/>
</dbReference>
<comment type="caution">
    <text evidence="6">The sequence shown here is derived from an EMBL/GenBank/DDBJ whole genome shotgun (WGS) entry which is preliminary data.</text>
</comment>
<feature type="domain" description="DUF7927" evidence="5">
    <location>
        <begin position="1584"/>
        <end position="1722"/>
    </location>
</feature>